<dbReference type="Proteomes" id="UP000433577">
    <property type="component" value="Chromosome 3"/>
</dbReference>
<dbReference type="OrthoDB" id="9152922at2"/>
<organism evidence="1 2">
    <name type="scientific">Paraburkholderia acidisoli</name>
    <dbReference type="NCBI Taxonomy" id="2571748"/>
    <lineage>
        <taxon>Bacteria</taxon>
        <taxon>Pseudomonadati</taxon>
        <taxon>Pseudomonadota</taxon>
        <taxon>Betaproteobacteria</taxon>
        <taxon>Burkholderiales</taxon>
        <taxon>Burkholderiaceae</taxon>
        <taxon>Paraburkholderia</taxon>
    </lineage>
</organism>
<accession>A0A7Z2JJ25</accession>
<proteinExistence type="predicted"/>
<sequence>MSIETTVADPWAMTIGLLGQLSGASNALGAACARAKPRKASRGPARTAVAGLTVRVIERSTADRVTLAWRDPSRCAYGDQEWYLTRARRSGVCAVTGQEIRRGEAVYRPRPMRPQALNADAMIHSTVLQTELAA</sequence>
<dbReference type="KEGG" id="pacs:FAZ98_26395"/>
<dbReference type="Pfam" id="PF11811">
    <property type="entry name" value="DUF3331"/>
    <property type="match status" value="1"/>
</dbReference>
<evidence type="ECO:0000313" key="1">
    <source>
        <dbReference type="EMBL" id="QGZ65768.1"/>
    </source>
</evidence>
<evidence type="ECO:0000313" key="2">
    <source>
        <dbReference type="Proteomes" id="UP000433577"/>
    </source>
</evidence>
<gene>
    <name evidence="1" type="ORF">FAZ98_26395</name>
</gene>
<protein>
    <submittedName>
        <fullName evidence="1">DUF3331 domain-containing protein</fullName>
    </submittedName>
</protein>
<name>A0A7Z2JJ25_9BURK</name>
<dbReference type="AlphaFoldDB" id="A0A7Z2JJ25"/>
<dbReference type="EMBL" id="CP046915">
    <property type="protein sequence ID" value="QGZ65768.1"/>
    <property type="molecule type" value="Genomic_DNA"/>
</dbReference>
<dbReference type="InterPro" id="IPR021769">
    <property type="entry name" value="DUF3331"/>
</dbReference>
<reference evidence="1 2" key="1">
    <citation type="submission" date="2019-12" db="EMBL/GenBank/DDBJ databases">
        <title>Paraburkholderia acidiphila 7Q-K02 sp. nov and Paraburkholderia acidisoli DHF22 sp. nov., two strains isolated from forest soil.</title>
        <authorList>
            <person name="Gao Z."/>
            <person name="Qiu L."/>
        </authorList>
    </citation>
    <scope>NUCLEOTIDE SEQUENCE [LARGE SCALE GENOMIC DNA]</scope>
    <source>
        <strain evidence="1 2">DHF22</strain>
    </source>
</reference>
<keyword evidence="2" id="KW-1185">Reference proteome</keyword>